<dbReference type="Pfam" id="PF01869">
    <property type="entry name" value="BcrAD_BadFG"/>
    <property type="match status" value="1"/>
</dbReference>
<reference evidence="2 3" key="1">
    <citation type="submission" date="2021-01" db="EMBL/GenBank/DDBJ databases">
        <title>Identification of strong promoters based on the transcriptome of Brevibacillus choshinensis.</title>
        <authorList>
            <person name="Yao D."/>
            <person name="Zhang K."/>
            <person name="Wu J."/>
        </authorList>
    </citation>
    <scope>NUCLEOTIDE SEQUENCE [LARGE SCALE GENOMIC DNA]</scope>
    <source>
        <strain evidence="2 3">HPD31-SP3</strain>
    </source>
</reference>
<keyword evidence="2" id="KW-0808">Transferase</keyword>
<keyword evidence="3" id="KW-1185">Reference proteome</keyword>
<accession>A0ABX7FT33</accession>
<evidence type="ECO:0000259" key="1">
    <source>
        <dbReference type="Pfam" id="PF01869"/>
    </source>
</evidence>
<sequence length="320" mass="33460">MQSNKEQRFVLALDGGGTKTKAAICNSEGQIAAMAEGEATNPLSRPWEAVENTIRALVREVIELAGTDEAAVSVLYLGLAGADRPQIKDRLREAFAAEWGDRLVLDNDAVSALYAGTFGEPGIVLIAGTGSIAYAVTAEGERQRTGGWGYLVGDEGSGFDIGRRGAQAVLQASDGRGKTTLLTGLYLEHFGVNRPDELIARIYGGANPRKELADTSTLVEKAASLGDEVATELISLAADDLVELASVSLRKAGSSLPVVLAGGLISADTILRREVLRRAGFATRVSTAPPVIGALVAAMRCAGWHVDEAIQSRLGQSGTA</sequence>
<evidence type="ECO:0000313" key="3">
    <source>
        <dbReference type="Proteomes" id="UP000596248"/>
    </source>
</evidence>
<name>A0ABX7FT33_BRECH</name>
<proteinExistence type="predicted"/>
<dbReference type="InterPro" id="IPR052519">
    <property type="entry name" value="Euk-type_GlcNAc_Kinase"/>
</dbReference>
<dbReference type="InterPro" id="IPR002731">
    <property type="entry name" value="ATPase_BadF"/>
</dbReference>
<feature type="domain" description="ATPase BadF/BadG/BcrA/BcrD type" evidence="1">
    <location>
        <begin position="13"/>
        <end position="298"/>
    </location>
</feature>
<keyword evidence="2" id="KW-0418">Kinase</keyword>
<gene>
    <name evidence="2" type="ORF">JNE38_07170</name>
</gene>
<dbReference type="CDD" id="cd24007">
    <property type="entry name" value="ASKHA_NBD_eukNAGK-like"/>
    <property type="match status" value="1"/>
</dbReference>
<dbReference type="SUPFAM" id="SSF53067">
    <property type="entry name" value="Actin-like ATPase domain"/>
    <property type="match status" value="2"/>
</dbReference>
<dbReference type="GO" id="GO:0016301">
    <property type="term" value="F:kinase activity"/>
    <property type="evidence" value="ECO:0007669"/>
    <property type="project" value="UniProtKB-KW"/>
</dbReference>
<dbReference type="Gene3D" id="3.30.420.40">
    <property type="match status" value="2"/>
</dbReference>
<dbReference type="EMBL" id="CP069127">
    <property type="protein sequence ID" value="QRG68915.1"/>
    <property type="molecule type" value="Genomic_DNA"/>
</dbReference>
<evidence type="ECO:0000313" key="2">
    <source>
        <dbReference type="EMBL" id="QRG68915.1"/>
    </source>
</evidence>
<dbReference type="RefSeq" id="WP_203355913.1">
    <property type="nucleotide sequence ID" value="NZ_CP069127.1"/>
</dbReference>
<dbReference type="PANTHER" id="PTHR43190">
    <property type="entry name" value="N-ACETYL-D-GLUCOSAMINE KINASE"/>
    <property type="match status" value="1"/>
</dbReference>
<organism evidence="2 3">
    <name type="scientific">Brevibacillus choshinensis</name>
    <dbReference type="NCBI Taxonomy" id="54911"/>
    <lineage>
        <taxon>Bacteria</taxon>
        <taxon>Bacillati</taxon>
        <taxon>Bacillota</taxon>
        <taxon>Bacilli</taxon>
        <taxon>Bacillales</taxon>
        <taxon>Paenibacillaceae</taxon>
        <taxon>Brevibacillus</taxon>
    </lineage>
</organism>
<dbReference type="Proteomes" id="UP000596248">
    <property type="component" value="Chromosome"/>
</dbReference>
<dbReference type="InterPro" id="IPR043129">
    <property type="entry name" value="ATPase_NBD"/>
</dbReference>
<protein>
    <submittedName>
        <fullName evidence="2">N-acetylglucosamine kinase</fullName>
    </submittedName>
</protein>
<dbReference type="PANTHER" id="PTHR43190:SF3">
    <property type="entry name" value="N-ACETYL-D-GLUCOSAMINE KINASE"/>
    <property type="match status" value="1"/>
</dbReference>